<organism evidence="1 2">
    <name type="scientific">Mycobacterium dioxanotrophicus</name>
    <dbReference type="NCBI Taxonomy" id="482462"/>
    <lineage>
        <taxon>Bacteria</taxon>
        <taxon>Bacillati</taxon>
        <taxon>Actinomycetota</taxon>
        <taxon>Actinomycetes</taxon>
        <taxon>Mycobacteriales</taxon>
        <taxon>Mycobacteriaceae</taxon>
        <taxon>Mycobacterium</taxon>
    </lineage>
</organism>
<evidence type="ECO:0000313" key="1">
    <source>
        <dbReference type="EMBL" id="ART67774.1"/>
    </source>
</evidence>
<dbReference type="OrthoDB" id="179763at2"/>
<dbReference type="Pfam" id="PF01633">
    <property type="entry name" value="Choline_kinase"/>
    <property type="match status" value="1"/>
</dbReference>
<reference evidence="1 2" key="1">
    <citation type="submission" date="2017-04" db="EMBL/GenBank/DDBJ databases">
        <title>Whole Genome Sequence of 1,4-Dioxane Degrading Bacterium Mycobacterium dioxanotrophicus PH-06.</title>
        <authorList>
            <person name="He Y."/>
        </authorList>
    </citation>
    <scope>NUCLEOTIDE SEQUENCE [LARGE SCALE GENOMIC DNA]</scope>
    <source>
        <strain evidence="1 2">PH-06</strain>
    </source>
</reference>
<dbReference type="RefSeq" id="WP_087073420.1">
    <property type="nucleotide sequence ID" value="NZ_CP020809.1"/>
</dbReference>
<dbReference type="GO" id="GO:0005737">
    <property type="term" value="C:cytoplasm"/>
    <property type="evidence" value="ECO:0007669"/>
    <property type="project" value="TreeGrafter"/>
</dbReference>
<gene>
    <name evidence="1" type="ORF">BTO20_03490</name>
</gene>
<proteinExistence type="predicted"/>
<dbReference type="AlphaFoldDB" id="A0A1Y0BY07"/>
<sequence>MPELITPEEIIEQVPAWRDREVSFEMLHGGLANRSYSVRVDDERYVIKALTQAMGDFNLMIPLDDVCRNTVAAGQSGVGAKVVYAFPDMPALVLEWIDGVTLTTASLSAAEYIPRLGRGVAQLHRRSPAFNNEICIWKFLDDYLDLVDKHALPTPDGIMDYLTIIRDIQGALAKQALTAVPSHNDLLALNVMDDGDIRLIDYDFSGMNDPAFDLGDLAMEGDYDPDQVAKLCESYFGAHDAVQTARVRLFGVAAQYTWALLFVGMHYLLPEAPAEGFNYWAEAESRWRWTRSKLDADDLPQVMSLASGVSG</sequence>
<dbReference type="InterPro" id="IPR011009">
    <property type="entry name" value="Kinase-like_dom_sf"/>
</dbReference>
<accession>A0A1Y0BY07</accession>
<dbReference type="Gene3D" id="3.30.200.20">
    <property type="entry name" value="Phosphorylase Kinase, domain 1"/>
    <property type="match status" value="1"/>
</dbReference>
<dbReference type="Proteomes" id="UP000195331">
    <property type="component" value="Chromosome"/>
</dbReference>
<dbReference type="EMBL" id="CP020809">
    <property type="protein sequence ID" value="ART67774.1"/>
    <property type="molecule type" value="Genomic_DNA"/>
</dbReference>
<dbReference type="Gene3D" id="3.90.1200.10">
    <property type="match status" value="1"/>
</dbReference>
<protein>
    <recommendedName>
        <fullName evidence="3">Aminoglycoside phosphotransferase domain-containing protein</fullName>
    </recommendedName>
</protein>
<dbReference type="GO" id="GO:0004305">
    <property type="term" value="F:ethanolamine kinase activity"/>
    <property type="evidence" value="ECO:0007669"/>
    <property type="project" value="TreeGrafter"/>
</dbReference>
<dbReference type="PANTHER" id="PTHR22603:SF66">
    <property type="entry name" value="ETHANOLAMINE KINASE"/>
    <property type="match status" value="1"/>
</dbReference>
<dbReference type="GO" id="GO:0006646">
    <property type="term" value="P:phosphatidylethanolamine biosynthetic process"/>
    <property type="evidence" value="ECO:0007669"/>
    <property type="project" value="TreeGrafter"/>
</dbReference>
<dbReference type="KEGG" id="mdx:BTO20_03490"/>
<keyword evidence="2" id="KW-1185">Reference proteome</keyword>
<dbReference type="CDD" id="cd05151">
    <property type="entry name" value="ChoK-like"/>
    <property type="match status" value="1"/>
</dbReference>
<name>A0A1Y0BY07_9MYCO</name>
<evidence type="ECO:0008006" key="3">
    <source>
        <dbReference type="Google" id="ProtNLM"/>
    </source>
</evidence>
<dbReference type="PANTHER" id="PTHR22603">
    <property type="entry name" value="CHOLINE/ETHANOALAMINE KINASE"/>
    <property type="match status" value="1"/>
</dbReference>
<dbReference type="SUPFAM" id="SSF56112">
    <property type="entry name" value="Protein kinase-like (PK-like)"/>
    <property type="match status" value="1"/>
</dbReference>
<evidence type="ECO:0000313" key="2">
    <source>
        <dbReference type="Proteomes" id="UP000195331"/>
    </source>
</evidence>